<organism evidence="1 2">
    <name type="scientific">Flemingia macrophylla</name>
    <dbReference type="NCBI Taxonomy" id="520843"/>
    <lineage>
        <taxon>Eukaryota</taxon>
        <taxon>Viridiplantae</taxon>
        <taxon>Streptophyta</taxon>
        <taxon>Embryophyta</taxon>
        <taxon>Tracheophyta</taxon>
        <taxon>Spermatophyta</taxon>
        <taxon>Magnoliopsida</taxon>
        <taxon>eudicotyledons</taxon>
        <taxon>Gunneridae</taxon>
        <taxon>Pentapetalae</taxon>
        <taxon>rosids</taxon>
        <taxon>fabids</taxon>
        <taxon>Fabales</taxon>
        <taxon>Fabaceae</taxon>
        <taxon>Papilionoideae</taxon>
        <taxon>50 kb inversion clade</taxon>
        <taxon>NPAAA clade</taxon>
        <taxon>indigoferoid/millettioid clade</taxon>
        <taxon>Phaseoleae</taxon>
        <taxon>Flemingia</taxon>
    </lineage>
</organism>
<keyword evidence="2" id="KW-1185">Reference proteome</keyword>
<dbReference type="Proteomes" id="UP001603857">
    <property type="component" value="Unassembled WGS sequence"/>
</dbReference>
<name>A0ABD1MM47_9FABA</name>
<proteinExistence type="predicted"/>
<comment type="caution">
    <text evidence="1">The sequence shown here is derived from an EMBL/GenBank/DDBJ whole genome shotgun (WGS) entry which is preliminary data.</text>
</comment>
<accession>A0ABD1MM47</accession>
<dbReference type="EMBL" id="JBGMDY010000004">
    <property type="protein sequence ID" value="KAL2336588.1"/>
    <property type="molecule type" value="Genomic_DNA"/>
</dbReference>
<dbReference type="AlphaFoldDB" id="A0ABD1MM47"/>
<reference evidence="1 2" key="1">
    <citation type="submission" date="2024-08" db="EMBL/GenBank/DDBJ databases">
        <title>Insights into the chromosomal genome structure of Flemingia macrophylla.</title>
        <authorList>
            <person name="Ding Y."/>
            <person name="Zhao Y."/>
            <person name="Bi W."/>
            <person name="Wu M."/>
            <person name="Zhao G."/>
            <person name="Gong Y."/>
            <person name="Li W."/>
            <person name="Zhang P."/>
        </authorList>
    </citation>
    <scope>NUCLEOTIDE SEQUENCE [LARGE SCALE GENOMIC DNA]</scope>
    <source>
        <strain evidence="1">DYQJB</strain>
        <tissue evidence="1">Leaf</tissue>
    </source>
</reference>
<protein>
    <submittedName>
        <fullName evidence="1">Uncharacterized protein</fullName>
    </submittedName>
</protein>
<evidence type="ECO:0000313" key="2">
    <source>
        <dbReference type="Proteomes" id="UP001603857"/>
    </source>
</evidence>
<gene>
    <name evidence="1" type="ORF">Fmac_011034</name>
</gene>
<evidence type="ECO:0000313" key="1">
    <source>
        <dbReference type="EMBL" id="KAL2336588.1"/>
    </source>
</evidence>
<sequence length="63" mass="6503">MAINLLVIGDKLKEEGREVVAAMVGVGVIRGVGVEVDGGGVDGATYVREGGQFLEGLGGFERR</sequence>